<dbReference type="Proteomes" id="UP001566331">
    <property type="component" value="Unassembled WGS sequence"/>
</dbReference>
<dbReference type="EMBL" id="JBFWIC010000002">
    <property type="protein sequence ID" value="MEZ0473311.1"/>
    <property type="molecule type" value="Genomic_DNA"/>
</dbReference>
<keyword evidence="1" id="KW-0732">Signal</keyword>
<evidence type="ECO:0000256" key="1">
    <source>
        <dbReference type="SAM" id="SignalP"/>
    </source>
</evidence>
<accession>A0ABV4HKP1</accession>
<name>A0ABV4HKP1_9GAMM</name>
<protein>
    <recommendedName>
        <fullName evidence="4">Secreted protein</fullName>
    </recommendedName>
</protein>
<keyword evidence="3" id="KW-1185">Reference proteome</keyword>
<proteinExistence type="predicted"/>
<organism evidence="2 3">
    <name type="scientific">Luteimonas salinilitoris</name>
    <dbReference type="NCBI Taxonomy" id="3237697"/>
    <lineage>
        <taxon>Bacteria</taxon>
        <taxon>Pseudomonadati</taxon>
        <taxon>Pseudomonadota</taxon>
        <taxon>Gammaproteobacteria</taxon>
        <taxon>Lysobacterales</taxon>
        <taxon>Lysobacteraceae</taxon>
        <taxon>Luteimonas</taxon>
    </lineage>
</organism>
<evidence type="ECO:0000313" key="2">
    <source>
        <dbReference type="EMBL" id="MEZ0473311.1"/>
    </source>
</evidence>
<sequence length="168" mass="18802">MRPVRLLCAALLLACTLPALAQQPPIQQQMTPQEFSAAGLDKLSPDELAALNDWLQRRVGEETAVAVEQAVEHAREEGRQEVVSKNRGFFHFDSEEPIESTLQGEFSGFRKGQRYTLENGQVWEQTAAASLSGVRKANPKVTIRPGMLGVWWLQIDGYNTRAKVQRIE</sequence>
<gene>
    <name evidence="2" type="ORF">AB6713_01575</name>
</gene>
<evidence type="ECO:0000313" key="3">
    <source>
        <dbReference type="Proteomes" id="UP001566331"/>
    </source>
</evidence>
<feature type="signal peptide" evidence="1">
    <location>
        <begin position="1"/>
        <end position="21"/>
    </location>
</feature>
<dbReference type="RefSeq" id="WP_370562058.1">
    <property type="nucleotide sequence ID" value="NZ_JBFWIB010000001.1"/>
</dbReference>
<comment type="caution">
    <text evidence="2">The sequence shown here is derived from an EMBL/GenBank/DDBJ whole genome shotgun (WGS) entry which is preliminary data.</text>
</comment>
<feature type="chain" id="PRO_5045297335" description="Secreted protein" evidence="1">
    <location>
        <begin position="22"/>
        <end position="168"/>
    </location>
</feature>
<reference evidence="2 3" key="1">
    <citation type="submission" date="2024-07" db="EMBL/GenBank/DDBJ databases">
        <title>Luteimonas salilacus sp. nov., isolated from the shore soil of Salt Lake in Tibet of China.</title>
        <authorList>
            <person name="Zhang X."/>
            <person name="Li A."/>
        </authorList>
    </citation>
    <scope>NUCLEOTIDE SEQUENCE [LARGE SCALE GENOMIC DNA]</scope>
    <source>
        <strain evidence="2 3">B3-2-R+30</strain>
    </source>
</reference>
<evidence type="ECO:0008006" key="4">
    <source>
        <dbReference type="Google" id="ProtNLM"/>
    </source>
</evidence>